<dbReference type="EMBL" id="FOXV01000010">
    <property type="protein sequence ID" value="SFQ55724.1"/>
    <property type="molecule type" value="Genomic_DNA"/>
</dbReference>
<dbReference type="GO" id="GO:0003677">
    <property type="term" value="F:DNA binding"/>
    <property type="evidence" value="ECO:0007669"/>
    <property type="project" value="InterPro"/>
</dbReference>
<organism evidence="2 3">
    <name type="scientific">Roseivivax halotolerans</name>
    <dbReference type="NCBI Taxonomy" id="93684"/>
    <lineage>
        <taxon>Bacteria</taxon>
        <taxon>Pseudomonadati</taxon>
        <taxon>Pseudomonadota</taxon>
        <taxon>Alphaproteobacteria</taxon>
        <taxon>Rhodobacterales</taxon>
        <taxon>Roseobacteraceae</taxon>
        <taxon>Roseivivax</taxon>
    </lineage>
</organism>
<gene>
    <name evidence="2" type="ORF">SAMN05421853_11018</name>
</gene>
<dbReference type="RefSeq" id="WP_093013392.1">
    <property type="nucleotide sequence ID" value="NZ_FOXV01000010.1"/>
</dbReference>
<dbReference type="AlphaFoldDB" id="A0A1I5ZGW8"/>
<reference evidence="3" key="1">
    <citation type="submission" date="2016-10" db="EMBL/GenBank/DDBJ databases">
        <authorList>
            <person name="Varghese N."/>
            <person name="Submissions S."/>
        </authorList>
    </citation>
    <scope>NUCLEOTIDE SEQUENCE [LARGE SCALE GENOMIC DNA]</scope>
    <source>
        <strain evidence="3">JCM 10271</strain>
    </source>
</reference>
<evidence type="ECO:0000313" key="3">
    <source>
        <dbReference type="Proteomes" id="UP000243106"/>
    </source>
</evidence>
<dbReference type="Pfam" id="PF12728">
    <property type="entry name" value="HTH_17"/>
    <property type="match status" value="1"/>
</dbReference>
<evidence type="ECO:0000259" key="1">
    <source>
        <dbReference type="Pfam" id="PF12728"/>
    </source>
</evidence>
<dbReference type="Proteomes" id="UP000243106">
    <property type="component" value="Unassembled WGS sequence"/>
</dbReference>
<name>A0A1I5ZGW8_9RHOB</name>
<dbReference type="InterPro" id="IPR041657">
    <property type="entry name" value="HTH_17"/>
</dbReference>
<dbReference type="InterPro" id="IPR010093">
    <property type="entry name" value="SinI_DNA-bd"/>
</dbReference>
<keyword evidence="3" id="KW-1185">Reference proteome</keyword>
<sequence length="66" mass="7272">MASTNVTPALLTADQACDYLGIRKSKLYQLMADGEIRGGKLGRRRMFRVADLEAYVASIFDDETSA</sequence>
<proteinExistence type="predicted"/>
<feature type="domain" description="Helix-turn-helix" evidence="1">
    <location>
        <begin position="10"/>
        <end position="57"/>
    </location>
</feature>
<dbReference type="NCBIfam" id="TIGR01764">
    <property type="entry name" value="excise"/>
    <property type="match status" value="1"/>
</dbReference>
<evidence type="ECO:0000313" key="2">
    <source>
        <dbReference type="EMBL" id="SFQ55724.1"/>
    </source>
</evidence>
<protein>
    <submittedName>
        <fullName evidence="2">DNA binding domain-containing protein, excisionase family</fullName>
    </submittedName>
</protein>
<accession>A0A1I5ZGW8</accession>
<dbReference type="STRING" id="93684.SAMN05421853_11018"/>